<evidence type="ECO:0000313" key="2">
    <source>
        <dbReference type="EMBL" id="MBB5712815.1"/>
    </source>
</evidence>
<feature type="region of interest" description="Disordered" evidence="1">
    <location>
        <begin position="1"/>
        <end position="82"/>
    </location>
</feature>
<gene>
    <name evidence="2" type="ORF">FHT02_004076</name>
</gene>
<dbReference type="AlphaFoldDB" id="A0A840YT17"/>
<sequence>MTDKRTGMPIDRVGNSDKQGQGVQGLAGERTEDPGVSRPEMRREVDTGERVITVEESSGTAAAEASGAIHRKPEDPDAPGSG</sequence>
<dbReference type="Proteomes" id="UP000527143">
    <property type="component" value="Unassembled WGS sequence"/>
</dbReference>
<evidence type="ECO:0000256" key="1">
    <source>
        <dbReference type="SAM" id="MobiDB-lite"/>
    </source>
</evidence>
<evidence type="ECO:0000313" key="3">
    <source>
        <dbReference type="Proteomes" id="UP000527143"/>
    </source>
</evidence>
<proteinExistence type="predicted"/>
<keyword evidence="3" id="KW-1185">Reference proteome</keyword>
<dbReference type="RefSeq" id="WP_184091626.1">
    <property type="nucleotide sequence ID" value="NZ_JACIJF010000026.1"/>
</dbReference>
<feature type="compositionally biased region" description="Basic and acidic residues" evidence="1">
    <location>
        <begin position="29"/>
        <end position="53"/>
    </location>
</feature>
<organism evidence="2 3">
    <name type="scientific">Sphingomonas xinjiangensis</name>
    <dbReference type="NCBI Taxonomy" id="643568"/>
    <lineage>
        <taxon>Bacteria</taxon>
        <taxon>Pseudomonadati</taxon>
        <taxon>Pseudomonadota</taxon>
        <taxon>Alphaproteobacteria</taxon>
        <taxon>Sphingomonadales</taxon>
        <taxon>Sphingomonadaceae</taxon>
        <taxon>Sphingomonas</taxon>
    </lineage>
</organism>
<feature type="compositionally biased region" description="Low complexity" evidence="1">
    <location>
        <begin position="55"/>
        <end position="68"/>
    </location>
</feature>
<name>A0A840YT17_9SPHN</name>
<dbReference type="EMBL" id="JACIJF010000026">
    <property type="protein sequence ID" value="MBB5712815.1"/>
    <property type="molecule type" value="Genomic_DNA"/>
</dbReference>
<protein>
    <submittedName>
        <fullName evidence="2">Uncharacterized protein</fullName>
    </submittedName>
</protein>
<comment type="caution">
    <text evidence="2">The sequence shown here is derived from an EMBL/GenBank/DDBJ whole genome shotgun (WGS) entry which is preliminary data.</text>
</comment>
<reference evidence="2 3" key="1">
    <citation type="submission" date="2020-08" db="EMBL/GenBank/DDBJ databases">
        <title>Genomic Encyclopedia of Type Strains, Phase IV (KMG-IV): sequencing the most valuable type-strain genomes for metagenomic binning, comparative biology and taxonomic classification.</title>
        <authorList>
            <person name="Goeker M."/>
        </authorList>
    </citation>
    <scope>NUCLEOTIDE SEQUENCE [LARGE SCALE GENOMIC DNA]</scope>
    <source>
        <strain evidence="2 3">DSM 26736</strain>
    </source>
</reference>
<accession>A0A840YT17</accession>